<keyword evidence="7" id="KW-0449">Lipoprotein</keyword>
<name>A0A3D8PSC1_9BACI</name>
<organism evidence="10 11">
    <name type="scientific">Oceanobacillus arenosus</name>
    <dbReference type="NCBI Taxonomy" id="1229153"/>
    <lineage>
        <taxon>Bacteria</taxon>
        <taxon>Bacillati</taxon>
        <taxon>Bacillota</taxon>
        <taxon>Bacilli</taxon>
        <taxon>Bacillales</taxon>
        <taxon>Bacillaceae</taxon>
        <taxon>Oceanobacillus</taxon>
    </lineage>
</organism>
<dbReference type="GO" id="GO:0009847">
    <property type="term" value="P:spore germination"/>
    <property type="evidence" value="ECO:0007669"/>
    <property type="project" value="InterPro"/>
</dbReference>
<evidence type="ECO:0000256" key="5">
    <source>
        <dbReference type="ARBA" id="ARBA00023136"/>
    </source>
</evidence>
<dbReference type="RefSeq" id="WP_115773329.1">
    <property type="nucleotide sequence ID" value="NZ_PIOC01000017.1"/>
</dbReference>
<dbReference type="PANTHER" id="PTHR35789">
    <property type="entry name" value="SPORE GERMINATION PROTEIN B3"/>
    <property type="match status" value="1"/>
</dbReference>
<evidence type="ECO:0000313" key="11">
    <source>
        <dbReference type="Proteomes" id="UP000257143"/>
    </source>
</evidence>
<dbReference type="InterPro" id="IPR008844">
    <property type="entry name" value="Spore_GerAC-like"/>
</dbReference>
<evidence type="ECO:0000259" key="8">
    <source>
        <dbReference type="Pfam" id="PF05504"/>
    </source>
</evidence>
<dbReference type="Proteomes" id="UP000257143">
    <property type="component" value="Unassembled WGS sequence"/>
</dbReference>
<dbReference type="PROSITE" id="PS51257">
    <property type="entry name" value="PROKAR_LIPOPROTEIN"/>
    <property type="match status" value="1"/>
</dbReference>
<sequence length="380" mass="43169">MKLIQCSLLIMVSLTLVSCIPTKEIERIGVITSRGTDQIEDGEIETTLMIYQFTKKNGMVAMPVFGKGTTIKGALENAKLESNFDLVEGKIQLELYGMELAKKGIFPYLDTLNRDARLPDSMYLAISVPTAKEILTKDEQSISNNVGEHLHGIIEENAPDHPIPPRITLQSFLTKYYDIGIDPTLPIIGIEDNIPKIKSIAIFRNDKLVGEIESKYLLLFKILEQTVKNDKFQLSLPMKPFEKYLKGYRKPSQIKDGLHIALGLVKSKEHSSLVDKQNKLFQTNITLDVNLLEISESIDLSDEKSLTLLEKEMGKKIEKRAQEIFARLQEMNADSFGYGKIYRMKQKNGKLTEKEWREIYPNIKVEFNVKTTISRHGSVD</sequence>
<comment type="caution">
    <text evidence="10">The sequence shown here is derived from an EMBL/GenBank/DDBJ whole genome shotgun (WGS) entry which is preliminary data.</text>
</comment>
<keyword evidence="5" id="KW-0472">Membrane</keyword>
<evidence type="ECO:0000256" key="3">
    <source>
        <dbReference type="ARBA" id="ARBA00022544"/>
    </source>
</evidence>
<dbReference type="Gene3D" id="3.30.300.210">
    <property type="entry name" value="Nutrient germinant receptor protein C, domain 3"/>
    <property type="match status" value="1"/>
</dbReference>
<proteinExistence type="inferred from homology"/>
<feature type="domain" description="Spore germination GerAC-like C-terminal" evidence="8">
    <location>
        <begin position="200"/>
        <end position="377"/>
    </location>
</feature>
<dbReference type="Pfam" id="PF05504">
    <property type="entry name" value="Spore_GerAC"/>
    <property type="match status" value="1"/>
</dbReference>
<evidence type="ECO:0000256" key="4">
    <source>
        <dbReference type="ARBA" id="ARBA00022729"/>
    </source>
</evidence>
<protein>
    <recommendedName>
        <fullName evidence="12">Ger(X)C family spore germination protein</fullName>
    </recommendedName>
</protein>
<dbReference type="OrthoDB" id="2592518at2"/>
<comment type="subcellular location">
    <subcellularLocation>
        <location evidence="1">Membrane</location>
        <topology evidence="1">Lipid-anchor</topology>
    </subcellularLocation>
</comment>
<evidence type="ECO:0000256" key="2">
    <source>
        <dbReference type="ARBA" id="ARBA00007886"/>
    </source>
</evidence>
<evidence type="ECO:0000256" key="6">
    <source>
        <dbReference type="ARBA" id="ARBA00023139"/>
    </source>
</evidence>
<reference evidence="11" key="1">
    <citation type="submission" date="2017-11" db="EMBL/GenBank/DDBJ databases">
        <authorList>
            <person name="Zhu W."/>
        </authorList>
    </citation>
    <scope>NUCLEOTIDE SEQUENCE [LARGE SCALE GENOMIC DNA]</scope>
    <source>
        <strain evidence="11">CAU 1183</strain>
    </source>
</reference>
<dbReference type="InterPro" id="IPR057336">
    <property type="entry name" value="GerAC_N"/>
</dbReference>
<comment type="similarity">
    <text evidence="2">Belongs to the GerABKC lipoprotein family.</text>
</comment>
<evidence type="ECO:0000256" key="1">
    <source>
        <dbReference type="ARBA" id="ARBA00004635"/>
    </source>
</evidence>
<dbReference type="PANTHER" id="PTHR35789:SF1">
    <property type="entry name" value="SPORE GERMINATION PROTEIN B3"/>
    <property type="match status" value="1"/>
</dbReference>
<accession>A0A3D8PSC1</accession>
<keyword evidence="6" id="KW-0564">Palmitate</keyword>
<evidence type="ECO:0008006" key="12">
    <source>
        <dbReference type="Google" id="ProtNLM"/>
    </source>
</evidence>
<keyword evidence="3" id="KW-0309">Germination</keyword>
<dbReference type="NCBIfam" id="TIGR02887">
    <property type="entry name" value="spore_ger_x_C"/>
    <property type="match status" value="1"/>
</dbReference>
<dbReference type="InterPro" id="IPR046953">
    <property type="entry name" value="Spore_GerAC-like_C"/>
</dbReference>
<dbReference type="GO" id="GO:0016020">
    <property type="term" value="C:membrane"/>
    <property type="evidence" value="ECO:0007669"/>
    <property type="project" value="UniProtKB-SubCell"/>
</dbReference>
<dbReference type="AlphaFoldDB" id="A0A3D8PSC1"/>
<feature type="domain" description="Spore germination protein N-terminal" evidence="9">
    <location>
        <begin position="23"/>
        <end position="189"/>
    </location>
</feature>
<evidence type="ECO:0000259" key="9">
    <source>
        <dbReference type="Pfam" id="PF25198"/>
    </source>
</evidence>
<dbReference type="EMBL" id="PIOC01000017">
    <property type="protein sequence ID" value="RDW18148.1"/>
    <property type="molecule type" value="Genomic_DNA"/>
</dbReference>
<evidence type="ECO:0000313" key="10">
    <source>
        <dbReference type="EMBL" id="RDW18148.1"/>
    </source>
</evidence>
<keyword evidence="4" id="KW-0732">Signal</keyword>
<evidence type="ECO:0000256" key="7">
    <source>
        <dbReference type="ARBA" id="ARBA00023288"/>
    </source>
</evidence>
<dbReference type="Pfam" id="PF25198">
    <property type="entry name" value="Spore_GerAC_N"/>
    <property type="match status" value="1"/>
</dbReference>
<keyword evidence="11" id="KW-1185">Reference proteome</keyword>
<gene>
    <name evidence="10" type="ORF">CWR48_11205</name>
</gene>
<dbReference type="InterPro" id="IPR038501">
    <property type="entry name" value="Spore_GerAC_C_sf"/>
</dbReference>